<keyword evidence="2" id="KW-1185">Reference proteome</keyword>
<dbReference type="AlphaFoldDB" id="A0A6A6XQ59"/>
<organism evidence="1 2">
    <name type="scientific">Melanomma pulvis-pyrius CBS 109.77</name>
    <dbReference type="NCBI Taxonomy" id="1314802"/>
    <lineage>
        <taxon>Eukaryota</taxon>
        <taxon>Fungi</taxon>
        <taxon>Dikarya</taxon>
        <taxon>Ascomycota</taxon>
        <taxon>Pezizomycotina</taxon>
        <taxon>Dothideomycetes</taxon>
        <taxon>Pleosporomycetidae</taxon>
        <taxon>Pleosporales</taxon>
        <taxon>Melanommataceae</taxon>
        <taxon>Melanomma</taxon>
    </lineage>
</organism>
<dbReference type="EMBL" id="MU001778">
    <property type="protein sequence ID" value="KAF2798696.1"/>
    <property type="molecule type" value="Genomic_DNA"/>
</dbReference>
<reference evidence="1" key="1">
    <citation type="journal article" date="2020" name="Stud. Mycol.">
        <title>101 Dothideomycetes genomes: a test case for predicting lifestyles and emergence of pathogens.</title>
        <authorList>
            <person name="Haridas S."/>
            <person name="Albert R."/>
            <person name="Binder M."/>
            <person name="Bloem J."/>
            <person name="Labutti K."/>
            <person name="Salamov A."/>
            <person name="Andreopoulos B."/>
            <person name="Baker S."/>
            <person name="Barry K."/>
            <person name="Bills G."/>
            <person name="Bluhm B."/>
            <person name="Cannon C."/>
            <person name="Castanera R."/>
            <person name="Culley D."/>
            <person name="Daum C."/>
            <person name="Ezra D."/>
            <person name="Gonzalez J."/>
            <person name="Henrissat B."/>
            <person name="Kuo A."/>
            <person name="Liang C."/>
            <person name="Lipzen A."/>
            <person name="Lutzoni F."/>
            <person name="Magnuson J."/>
            <person name="Mondo S."/>
            <person name="Nolan M."/>
            <person name="Ohm R."/>
            <person name="Pangilinan J."/>
            <person name="Park H.-J."/>
            <person name="Ramirez L."/>
            <person name="Alfaro M."/>
            <person name="Sun H."/>
            <person name="Tritt A."/>
            <person name="Yoshinaga Y."/>
            <person name="Zwiers L.-H."/>
            <person name="Turgeon B."/>
            <person name="Goodwin S."/>
            <person name="Spatafora J."/>
            <person name="Crous P."/>
            <person name="Grigoriev I."/>
        </authorList>
    </citation>
    <scope>NUCLEOTIDE SEQUENCE</scope>
    <source>
        <strain evidence="1">CBS 109.77</strain>
    </source>
</reference>
<sequence>DLLSVTGSIIAILQLSGKVVCYLNDVKDASKDRAKCAIEAANACKSIRALLRKGEDGRIHFKILYSVEYIAFRNEVDKSSFVGISRYKIGSTCN</sequence>
<evidence type="ECO:0000313" key="2">
    <source>
        <dbReference type="Proteomes" id="UP000799757"/>
    </source>
</evidence>
<feature type="non-terminal residue" evidence="1">
    <location>
        <position position="1"/>
    </location>
</feature>
<name>A0A6A6XQ59_9PLEO</name>
<proteinExistence type="predicted"/>
<protein>
    <recommendedName>
        <fullName evidence="3">Fungal N-terminal domain-containing protein</fullName>
    </recommendedName>
</protein>
<accession>A0A6A6XQ59</accession>
<evidence type="ECO:0000313" key="1">
    <source>
        <dbReference type="EMBL" id="KAF2798696.1"/>
    </source>
</evidence>
<gene>
    <name evidence="1" type="ORF">K505DRAFT_232718</name>
</gene>
<dbReference type="Proteomes" id="UP000799757">
    <property type="component" value="Unassembled WGS sequence"/>
</dbReference>
<evidence type="ECO:0008006" key="3">
    <source>
        <dbReference type="Google" id="ProtNLM"/>
    </source>
</evidence>
<dbReference type="OrthoDB" id="195446at2759"/>